<evidence type="ECO:0000313" key="1">
    <source>
        <dbReference type="Proteomes" id="UP000887580"/>
    </source>
</evidence>
<dbReference type="WBParaSite" id="PS1159_v2.g7829.t1">
    <property type="protein sequence ID" value="PS1159_v2.g7829.t1"/>
    <property type="gene ID" value="PS1159_v2.g7829"/>
</dbReference>
<proteinExistence type="predicted"/>
<protein>
    <submittedName>
        <fullName evidence="2">Uncharacterized protein</fullName>
    </submittedName>
</protein>
<sequence length="66" mass="6577">MYSKSVILFAFLLSSSVFALPLNLLGGGSSEASNGGSKDGPLSGLLNGELLGVLKVLPLNAGIDGV</sequence>
<organism evidence="1 2">
    <name type="scientific">Panagrolaimus sp. PS1159</name>
    <dbReference type="NCBI Taxonomy" id="55785"/>
    <lineage>
        <taxon>Eukaryota</taxon>
        <taxon>Metazoa</taxon>
        <taxon>Ecdysozoa</taxon>
        <taxon>Nematoda</taxon>
        <taxon>Chromadorea</taxon>
        <taxon>Rhabditida</taxon>
        <taxon>Tylenchina</taxon>
        <taxon>Panagrolaimomorpha</taxon>
        <taxon>Panagrolaimoidea</taxon>
        <taxon>Panagrolaimidae</taxon>
        <taxon>Panagrolaimus</taxon>
    </lineage>
</organism>
<reference evidence="2" key="1">
    <citation type="submission" date="2022-11" db="UniProtKB">
        <authorList>
            <consortium name="WormBaseParasite"/>
        </authorList>
    </citation>
    <scope>IDENTIFICATION</scope>
</reference>
<evidence type="ECO:0000313" key="2">
    <source>
        <dbReference type="WBParaSite" id="PS1159_v2.g7829.t1"/>
    </source>
</evidence>
<dbReference type="Proteomes" id="UP000887580">
    <property type="component" value="Unplaced"/>
</dbReference>
<name>A0AC35GQZ3_9BILA</name>
<accession>A0AC35GQZ3</accession>